<dbReference type="PANTHER" id="PTHR32089">
    <property type="entry name" value="METHYL-ACCEPTING CHEMOTAXIS PROTEIN MCPB"/>
    <property type="match status" value="1"/>
</dbReference>
<accession>A0A433RYE4</accession>
<evidence type="ECO:0000256" key="6">
    <source>
        <dbReference type="PROSITE-ProRule" id="PRU00284"/>
    </source>
</evidence>
<dbReference type="InterPro" id="IPR024478">
    <property type="entry name" value="HlyB_4HB_MCP"/>
</dbReference>
<evidence type="ECO:0000259" key="9">
    <source>
        <dbReference type="PROSITE" id="PS50111"/>
    </source>
</evidence>
<feature type="region of interest" description="Disordered" evidence="7">
    <location>
        <begin position="327"/>
        <end position="346"/>
    </location>
</feature>
<dbReference type="OrthoDB" id="107771at2"/>
<feature type="domain" description="HAMP" evidence="10">
    <location>
        <begin position="203"/>
        <end position="256"/>
    </location>
</feature>
<dbReference type="PROSITE" id="PS50111">
    <property type="entry name" value="CHEMOTAXIS_TRANSDUC_2"/>
    <property type="match status" value="1"/>
</dbReference>
<dbReference type="InterPro" id="IPR004089">
    <property type="entry name" value="MCPsignal_dom"/>
</dbReference>
<reference evidence="11 12" key="1">
    <citation type="submission" date="2014-11" db="EMBL/GenBank/DDBJ databases">
        <title>Genome sequence and analysis of novel Kurthia sp.</title>
        <authorList>
            <person name="Lawson J.N."/>
            <person name="Gonzalez J.E."/>
            <person name="Rinauldi L."/>
            <person name="Xuan Z."/>
            <person name="Firman A."/>
            <person name="Shaddox L."/>
            <person name="Trudeau A."/>
            <person name="Shah S."/>
            <person name="Reiman D."/>
        </authorList>
    </citation>
    <scope>NUCLEOTIDE SEQUENCE [LARGE SCALE GENOMIC DNA]</scope>
    <source>
        <strain evidence="11 12">3B1D</strain>
    </source>
</reference>
<evidence type="ECO:0000313" key="12">
    <source>
        <dbReference type="Proteomes" id="UP000288623"/>
    </source>
</evidence>
<feature type="domain" description="Methyl-accepting transducer" evidence="9">
    <location>
        <begin position="275"/>
        <end position="511"/>
    </location>
</feature>
<dbReference type="GO" id="GO:0007165">
    <property type="term" value="P:signal transduction"/>
    <property type="evidence" value="ECO:0007669"/>
    <property type="project" value="UniProtKB-KW"/>
</dbReference>
<evidence type="ECO:0000256" key="1">
    <source>
        <dbReference type="ARBA" id="ARBA00004236"/>
    </source>
</evidence>
<evidence type="ECO:0000313" key="11">
    <source>
        <dbReference type="EMBL" id="RUS58302.1"/>
    </source>
</evidence>
<dbReference type="GO" id="GO:0005886">
    <property type="term" value="C:plasma membrane"/>
    <property type="evidence" value="ECO:0007669"/>
    <property type="project" value="UniProtKB-SubCell"/>
</dbReference>
<dbReference type="CDD" id="cd06225">
    <property type="entry name" value="HAMP"/>
    <property type="match status" value="1"/>
</dbReference>
<comment type="similarity">
    <text evidence="5">Belongs to the methyl-accepting chemotaxis (MCP) protein family.</text>
</comment>
<evidence type="ECO:0000256" key="7">
    <source>
        <dbReference type="SAM" id="MobiDB-lite"/>
    </source>
</evidence>
<keyword evidence="2" id="KW-1003">Cell membrane</keyword>
<dbReference type="InterPro" id="IPR003660">
    <property type="entry name" value="HAMP_dom"/>
</dbReference>
<dbReference type="Gene3D" id="1.10.287.950">
    <property type="entry name" value="Methyl-accepting chemotaxis protein"/>
    <property type="match status" value="1"/>
</dbReference>
<dbReference type="Pfam" id="PF00672">
    <property type="entry name" value="HAMP"/>
    <property type="match status" value="1"/>
</dbReference>
<keyword evidence="3 8" id="KW-0472">Membrane</keyword>
<comment type="caution">
    <text evidence="11">The sequence shown here is derived from an EMBL/GenBank/DDBJ whole genome shotgun (WGS) entry which is preliminary data.</text>
</comment>
<dbReference type="PROSITE" id="PS50885">
    <property type="entry name" value="HAMP"/>
    <property type="match status" value="1"/>
</dbReference>
<dbReference type="Gene3D" id="6.10.340.10">
    <property type="match status" value="1"/>
</dbReference>
<evidence type="ECO:0000256" key="5">
    <source>
        <dbReference type="ARBA" id="ARBA00029447"/>
    </source>
</evidence>
<evidence type="ECO:0000256" key="4">
    <source>
        <dbReference type="ARBA" id="ARBA00023224"/>
    </source>
</evidence>
<proteinExistence type="inferred from homology"/>
<keyword evidence="12" id="KW-1185">Reference proteome</keyword>
<dbReference type="SMART" id="SM00304">
    <property type="entry name" value="HAMP"/>
    <property type="match status" value="2"/>
</dbReference>
<keyword evidence="8" id="KW-1133">Transmembrane helix</keyword>
<name>A0A433RYE4_9BACL</name>
<keyword evidence="8" id="KW-0812">Transmembrane</keyword>
<organism evidence="11 12">
    <name type="scientific">Candidatus Kurthia intestinigallinarum</name>
    <dbReference type="NCBI Taxonomy" id="1562256"/>
    <lineage>
        <taxon>Bacteria</taxon>
        <taxon>Bacillati</taxon>
        <taxon>Bacillota</taxon>
        <taxon>Bacilli</taxon>
        <taxon>Bacillales</taxon>
        <taxon>Caryophanaceae</taxon>
        <taxon>Kurthia</taxon>
    </lineage>
</organism>
<dbReference type="EMBL" id="JTFC01000005">
    <property type="protein sequence ID" value="RUS58302.1"/>
    <property type="molecule type" value="Genomic_DNA"/>
</dbReference>
<dbReference type="PANTHER" id="PTHR32089:SF112">
    <property type="entry name" value="LYSOZYME-LIKE PROTEIN-RELATED"/>
    <property type="match status" value="1"/>
</dbReference>
<comment type="subcellular location">
    <subcellularLocation>
        <location evidence="1">Cell membrane</location>
    </subcellularLocation>
</comment>
<evidence type="ECO:0000256" key="3">
    <source>
        <dbReference type="ARBA" id="ARBA00023136"/>
    </source>
</evidence>
<dbReference type="Proteomes" id="UP000288623">
    <property type="component" value="Unassembled WGS sequence"/>
</dbReference>
<protein>
    <submittedName>
        <fullName evidence="11">Chemotaxis protein</fullName>
    </submittedName>
</protein>
<evidence type="ECO:0000256" key="2">
    <source>
        <dbReference type="ARBA" id="ARBA00022475"/>
    </source>
</evidence>
<dbReference type="SMART" id="SM00283">
    <property type="entry name" value="MA"/>
    <property type="match status" value="1"/>
</dbReference>
<dbReference type="RefSeq" id="WP_126989064.1">
    <property type="nucleotide sequence ID" value="NZ_JTFC01000005.1"/>
</dbReference>
<evidence type="ECO:0000256" key="8">
    <source>
        <dbReference type="SAM" id="Phobius"/>
    </source>
</evidence>
<sequence length="561" mass="60719">MSVSKKLNLAFISILIIMFLSISFAIINVVSIDKKADEAFQNRIVQVQLLDEIMINLYKQGLYARAIIIEDSESNRDLLAASAKGVDDSIAKLENYLMASSVKQQWKELNTYNNEFNDQMNVFMTAINAKNKREAKRIVVEDIASSNGHLVKLADEMRTYQNQQLTDIADETTSVISSTKWTASISLIISIVITLFFIVYIRRHIVNPLTNVNKLVNIVADGDLTQQDIPVHAKDEIGQLAISVNKMKNNLHHLVGNLQMNAEQLSAAAEELSASTEEVSATSDEITSQVETVAARASSSVEASNESAYAMDETAQGVQRIAESAQTLNESASDTSNQASQGLATVSDASKQMTDINNSTDLVSQLVTKLSAQTVEIALMTKIITDITDQTNLLALNASIEAARAGEHGKGFAVVAAEVGKLAEQSKKSANSIKRLTDEIQLDTANVEKAVAASLVSVKQGVDVIEEAHTSFDTISMAVSTMTAQIEDISATSEELSAGAEQVAASIQDISGGASQASQSIHVIVDSMEEQKATMEQITQVAMELSNHAQQLNEEIRAFKV</sequence>
<keyword evidence="4 6" id="KW-0807">Transducer</keyword>
<dbReference type="Pfam" id="PF12729">
    <property type="entry name" value="4HB_MCP_1"/>
    <property type="match status" value="1"/>
</dbReference>
<gene>
    <name evidence="11" type="ORF">QI30_00875</name>
</gene>
<dbReference type="Pfam" id="PF00015">
    <property type="entry name" value="MCPsignal"/>
    <property type="match status" value="1"/>
</dbReference>
<feature type="transmembrane region" description="Helical" evidence="8">
    <location>
        <begin position="181"/>
        <end position="201"/>
    </location>
</feature>
<dbReference type="SUPFAM" id="SSF58104">
    <property type="entry name" value="Methyl-accepting chemotaxis protein (MCP) signaling domain"/>
    <property type="match status" value="1"/>
</dbReference>
<evidence type="ECO:0000259" key="10">
    <source>
        <dbReference type="PROSITE" id="PS50885"/>
    </source>
</evidence>
<dbReference type="AlphaFoldDB" id="A0A433RYE4"/>